<protein>
    <submittedName>
        <fullName evidence="1">Phosphopantetheine attachment site</fullName>
    </submittedName>
</protein>
<keyword evidence="2" id="KW-1185">Reference proteome</keyword>
<evidence type="ECO:0000313" key="2">
    <source>
        <dbReference type="Proteomes" id="UP000236220"/>
    </source>
</evidence>
<gene>
    <name evidence="1" type="ORF">Lysil_0006</name>
</gene>
<dbReference type="SUPFAM" id="SSF47336">
    <property type="entry name" value="ACP-like"/>
    <property type="match status" value="1"/>
</dbReference>
<dbReference type="Gene3D" id="1.10.1200.10">
    <property type="entry name" value="ACP-like"/>
    <property type="match status" value="1"/>
</dbReference>
<name>A0A2K1Q0D5_9GAMM</name>
<evidence type="ECO:0000313" key="1">
    <source>
        <dbReference type="EMBL" id="PNS08377.1"/>
    </source>
</evidence>
<dbReference type="EMBL" id="NPZB01000001">
    <property type="protein sequence ID" value="PNS08377.1"/>
    <property type="molecule type" value="Genomic_DNA"/>
</dbReference>
<comment type="caution">
    <text evidence="1">The sequence shown here is derived from an EMBL/GenBank/DDBJ whole genome shotgun (WGS) entry which is preliminary data.</text>
</comment>
<accession>A0A2K1Q0D5</accession>
<dbReference type="OrthoDB" id="2625323at2"/>
<dbReference type="InterPro" id="IPR036736">
    <property type="entry name" value="ACP-like_sf"/>
</dbReference>
<organism evidence="1 2">
    <name type="scientific">Solilutibacter silvestris</name>
    <dbReference type="NCBI Taxonomy" id="1645665"/>
    <lineage>
        <taxon>Bacteria</taxon>
        <taxon>Pseudomonadati</taxon>
        <taxon>Pseudomonadota</taxon>
        <taxon>Gammaproteobacteria</taxon>
        <taxon>Lysobacterales</taxon>
        <taxon>Lysobacteraceae</taxon>
        <taxon>Solilutibacter</taxon>
    </lineage>
</organism>
<sequence>MDHRLRIREYLKRNIGQSMADDEDIFSTGLVNSLFALQLVDFIQNEFKVTVDNEDLDLDNFLSVDAMDSFVTRKLGSVAA</sequence>
<proteinExistence type="predicted"/>
<dbReference type="AlphaFoldDB" id="A0A2K1Q0D5"/>
<reference evidence="1 2" key="1">
    <citation type="submission" date="2017-08" db="EMBL/GenBank/DDBJ databases">
        <title>Lysobacter sylvestris genome.</title>
        <authorList>
            <person name="Zhang D.-C."/>
            <person name="Albuquerque L."/>
            <person name="Franca L."/>
            <person name="Froufe H.J.C."/>
            <person name="Barroso C."/>
            <person name="Egas C."/>
            <person name="Da Costa M."/>
            <person name="Margesin R."/>
        </authorList>
    </citation>
    <scope>NUCLEOTIDE SEQUENCE [LARGE SCALE GENOMIC DNA]</scope>
    <source>
        <strain evidence="1 2">AM20-91</strain>
    </source>
</reference>
<dbReference type="Proteomes" id="UP000236220">
    <property type="component" value="Unassembled WGS sequence"/>
</dbReference>